<gene>
    <name evidence="1" type="ORF">BJY01DRAFT_252689</name>
</gene>
<comment type="caution">
    <text evidence="1">The sequence shown here is derived from an EMBL/GenBank/DDBJ whole genome shotgun (WGS) entry which is preliminary data.</text>
</comment>
<evidence type="ECO:0000313" key="2">
    <source>
        <dbReference type="Proteomes" id="UP001610446"/>
    </source>
</evidence>
<organism evidence="1 2">
    <name type="scientific">Aspergillus pseudoustus</name>
    <dbReference type="NCBI Taxonomy" id="1810923"/>
    <lineage>
        <taxon>Eukaryota</taxon>
        <taxon>Fungi</taxon>
        <taxon>Dikarya</taxon>
        <taxon>Ascomycota</taxon>
        <taxon>Pezizomycotina</taxon>
        <taxon>Eurotiomycetes</taxon>
        <taxon>Eurotiomycetidae</taxon>
        <taxon>Eurotiales</taxon>
        <taxon>Aspergillaceae</taxon>
        <taxon>Aspergillus</taxon>
        <taxon>Aspergillus subgen. Nidulantes</taxon>
    </lineage>
</organism>
<sequence>MPAEESVISLTTVADVISVGYTHNLAALEPDLRGSEKHTRRLSVCVHNACPGILVPPMSISDTELSAVWVEEFGLHVTPVIGKHSQLCYGDNGEEADLYTFEQLAKTMLSSMARPRIVRVVSHDHSTPKSIDIAYYLRVYDAIADTAKLAECVPWSGQPLSLRSFERRLENLF</sequence>
<proteinExistence type="predicted"/>
<evidence type="ECO:0000313" key="1">
    <source>
        <dbReference type="EMBL" id="KAL2835405.1"/>
    </source>
</evidence>
<name>A0ABR4J5T3_9EURO</name>
<protein>
    <submittedName>
        <fullName evidence="1">Uncharacterized protein</fullName>
    </submittedName>
</protein>
<dbReference type="Proteomes" id="UP001610446">
    <property type="component" value="Unassembled WGS sequence"/>
</dbReference>
<accession>A0ABR4J5T3</accession>
<keyword evidence="2" id="KW-1185">Reference proteome</keyword>
<dbReference type="EMBL" id="JBFXLU010000206">
    <property type="protein sequence ID" value="KAL2835405.1"/>
    <property type="molecule type" value="Genomic_DNA"/>
</dbReference>
<reference evidence="1 2" key="1">
    <citation type="submission" date="2024-07" db="EMBL/GenBank/DDBJ databases">
        <title>Section-level genome sequencing and comparative genomics of Aspergillus sections Usti and Cavernicolus.</title>
        <authorList>
            <consortium name="Lawrence Berkeley National Laboratory"/>
            <person name="Nybo J.L."/>
            <person name="Vesth T.C."/>
            <person name="Theobald S."/>
            <person name="Frisvad J.C."/>
            <person name="Larsen T.O."/>
            <person name="Kjaerboelling I."/>
            <person name="Rothschild-Mancinelli K."/>
            <person name="Lyhne E.K."/>
            <person name="Kogle M.E."/>
            <person name="Barry K."/>
            <person name="Clum A."/>
            <person name="Na H."/>
            <person name="Ledsgaard L."/>
            <person name="Lin J."/>
            <person name="Lipzen A."/>
            <person name="Kuo A."/>
            <person name="Riley R."/>
            <person name="Mondo S."/>
            <person name="Labutti K."/>
            <person name="Haridas S."/>
            <person name="Pangalinan J."/>
            <person name="Salamov A.A."/>
            <person name="Simmons B.A."/>
            <person name="Magnuson J.K."/>
            <person name="Chen J."/>
            <person name="Drula E."/>
            <person name="Henrissat B."/>
            <person name="Wiebenga A."/>
            <person name="Lubbers R.J."/>
            <person name="Gomes A.C."/>
            <person name="Makela M.R."/>
            <person name="Stajich J."/>
            <person name="Grigoriev I.V."/>
            <person name="Mortensen U.H."/>
            <person name="De Vries R.P."/>
            <person name="Baker S.E."/>
            <person name="Andersen M.R."/>
        </authorList>
    </citation>
    <scope>NUCLEOTIDE SEQUENCE [LARGE SCALE GENOMIC DNA]</scope>
    <source>
        <strain evidence="1 2">CBS 123904</strain>
    </source>
</reference>